<accession>A0A410JYS1</accession>
<dbReference type="Proteomes" id="UP000287502">
    <property type="component" value="Chromosome"/>
</dbReference>
<dbReference type="SUPFAM" id="SSF52540">
    <property type="entry name" value="P-loop containing nucleoside triphosphate hydrolases"/>
    <property type="match status" value="1"/>
</dbReference>
<keyword evidence="15" id="KW-1185">Reference proteome</keyword>
<reference evidence="14 15" key="1">
    <citation type="submission" date="2019-01" db="EMBL/GenBank/DDBJ databases">
        <title>Geovibrio thiophilus DSM 11263, complete genome.</title>
        <authorList>
            <person name="Spring S."/>
            <person name="Bunk B."/>
            <person name="Sproer C."/>
        </authorList>
    </citation>
    <scope>NUCLEOTIDE SEQUENCE [LARGE SCALE GENOMIC DNA]</scope>
    <source>
        <strain evidence="14 15">DSM 11263</strain>
    </source>
</reference>
<dbReference type="Gene3D" id="3.40.50.300">
    <property type="entry name" value="P-loop containing nucleotide triphosphate hydrolases"/>
    <property type="match status" value="1"/>
</dbReference>
<dbReference type="PROSITE" id="PS50929">
    <property type="entry name" value="ABC_TM1F"/>
    <property type="match status" value="1"/>
</dbReference>
<dbReference type="GO" id="GO:0016887">
    <property type="term" value="F:ATP hydrolysis activity"/>
    <property type="evidence" value="ECO:0007669"/>
    <property type="project" value="InterPro"/>
</dbReference>
<dbReference type="Pfam" id="PF00005">
    <property type="entry name" value="ABC_tran"/>
    <property type="match status" value="1"/>
</dbReference>
<dbReference type="OrthoDB" id="9772049at2"/>
<dbReference type="PROSITE" id="PS50893">
    <property type="entry name" value="ABC_TRANSPORTER_2"/>
    <property type="match status" value="1"/>
</dbReference>
<evidence type="ECO:0000256" key="3">
    <source>
        <dbReference type="ARBA" id="ARBA00022475"/>
    </source>
</evidence>
<keyword evidence="2" id="KW-0813">Transport</keyword>
<feature type="domain" description="Peptidase C39" evidence="13">
    <location>
        <begin position="1"/>
        <end position="135"/>
    </location>
</feature>
<comment type="subcellular location">
    <subcellularLocation>
        <location evidence="1">Cell membrane</location>
        <topology evidence="1">Multi-pass membrane protein</topology>
    </subcellularLocation>
</comment>
<dbReference type="InterPro" id="IPR027417">
    <property type="entry name" value="P-loop_NTPase"/>
</dbReference>
<dbReference type="GO" id="GO:0008233">
    <property type="term" value="F:peptidase activity"/>
    <property type="evidence" value="ECO:0007669"/>
    <property type="project" value="InterPro"/>
</dbReference>
<dbReference type="InterPro" id="IPR039421">
    <property type="entry name" value="Type_1_exporter"/>
</dbReference>
<dbReference type="InterPro" id="IPR005074">
    <property type="entry name" value="Peptidase_C39"/>
</dbReference>
<keyword evidence="6" id="KW-0378">Hydrolase</keyword>
<dbReference type="GO" id="GO:0005524">
    <property type="term" value="F:ATP binding"/>
    <property type="evidence" value="ECO:0007669"/>
    <property type="project" value="UniProtKB-KW"/>
</dbReference>
<evidence type="ECO:0000256" key="9">
    <source>
        <dbReference type="ARBA" id="ARBA00023136"/>
    </source>
</evidence>
<dbReference type="RefSeq" id="WP_128466616.1">
    <property type="nucleotide sequence ID" value="NZ_CP035108.1"/>
</dbReference>
<dbReference type="InterPro" id="IPR036640">
    <property type="entry name" value="ABC1_TM_sf"/>
</dbReference>
<sequence>MSEKISSDSLMSCLVLLTKLNDRPATMEALAYGLPFDPKKEKQSLFDVEKSKANFSRAAANAGFKSTLVKRKIEDLPAVVLPAILLLANGNSCVITAIDNKEKKAEIILPDIDETPMETDFDKLKEEYLGFAFLIKRNYEGYRPEDSTASEGDRENWFYGTLFKFKGIYGNVLLATLLINIFVIAGPMFTMNVYDRIIPHNAVDTLWVLAIGISTIYIFDLILKYLRTQFLEVAAKKSDVILSSILFEQSLNLKMKNKPRTVGSFANNLREFDGIRGFFTSGAVVAFIELPFVVIFLLVIYYISNLLVLVPLATILLILLYSFFMRKPIKRLADSTHEASARKSGILVEALSNLETIKAFNANSSIQWHWEESTGDIAAKGLKSRILSSSLSSVAAFLTQLSSVAVVIVGVYLIKEGELTMGGLIASVILSSRSIAPMSQVASLLTGYEQMKTGLSALNDLMKKEIERPDRKLFLRRPVFKGAIEFKGVTFRYPDETKNALTGVSFKINPKERVGIIGQVGSGKSTLAKILMGFYDPDEGSVFVDGIDIKQIDPADLRHNFSYIPQDVSLLSGSVRENITFKAPHAEDPEILRAAQIGCVTNFTDRHPMGLDVNVGERGGNLSGGQRQSVAVARAFLVESPIILMDEPTNSMDYSTEMKVIASLKGATKDKTTIVITHKPSILEIVDRIIVFDNGSIVVDGKKEDVLAKLGGNRK</sequence>
<evidence type="ECO:0000256" key="4">
    <source>
        <dbReference type="ARBA" id="ARBA00022692"/>
    </source>
</evidence>
<dbReference type="CDD" id="cd03245">
    <property type="entry name" value="ABCC_bacteriocin_exporters"/>
    <property type="match status" value="1"/>
</dbReference>
<evidence type="ECO:0000256" key="5">
    <source>
        <dbReference type="ARBA" id="ARBA00022741"/>
    </source>
</evidence>
<evidence type="ECO:0000256" key="8">
    <source>
        <dbReference type="ARBA" id="ARBA00022989"/>
    </source>
</evidence>
<dbReference type="KEGG" id="gtl:EP073_07925"/>
<evidence type="ECO:0000313" key="14">
    <source>
        <dbReference type="EMBL" id="QAR33330.1"/>
    </source>
</evidence>
<dbReference type="PANTHER" id="PTHR43394:SF1">
    <property type="entry name" value="ATP-BINDING CASSETTE SUB-FAMILY B MEMBER 10, MITOCHONDRIAL"/>
    <property type="match status" value="1"/>
</dbReference>
<evidence type="ECO:0000256" key="10">
    <source>
        <dbReference type="SAM" id="Phobius"/>
    </source>
</evidence>
<name>A0A410JYS1_9BACT</name>
<organism evidence="14 15">
    <name type="scientific">Geovibrio thiophilus</name>
    <dbReference type="NCBI Taxonomy" id="139438"/>
    <lineage>
        <taxon>Bacteria</taxon>
        <taxon>Pseudomonadati</taxon>
        <taxon>Deferribacterota</taxon>
        <taxon>Deferribacteres</taxon>
        <taxon>Deferribacterales</taxon>
        <taxon>Geovibrionaceae</taxon>
        <taxon>Geovibrio</taxon>
    </lineage>
</organism>
<dbReference type="CDD" id="cd18587">
    <property type="entry name" value="ABC_6TM_LapB_like"/>
    <property type="match status" value="1"/>
</dbReference>
<feature type="transmembrane region" description="Helical" evidence="10">
    <location>
        <begin position="390"/>
        <end position="413"/>
    </location>
</feature>
<dbReference type="SUPFAM" id="SSF90123">
    <property type="entry name" value="ABC transporter transmembrane region"/>
    <property type="match status" value="1"/>
</dbReference>
<dbReference type="PANTHER" id="PTHR43394">
    <property type="entry name" value="ATP-DEPENDENT PERMEASE MDL1, MITOCHONDRIAL"/>
    <property type="match status" value="1"/>
</dbReference>
<dbReference type="Pfam" id="PF00664">
    <property type="entry name" value="ABC_membrane"/>
    <property type="match status" value="1"/>
</dbReference>
<evidence type="ECO:0000259" key="12">
    <source>
        <dbReference type="PROSITE" id="PS50929"/>
    </source>
</evidence>
<dbReference type="AlphaFoldDB" id="A0A410JYS1"/>
<dbReference type="NCBIfam" id="TIGR03375">
    <property type="entry name" value="type_I_sec_LssB"/>
    <property type="match status" value="1"/>
</dbReference>
<feature type="transmembrane region" description="Helical" evidence="10">
    <location>
        <begin position="278"/>
        <end position="300"/>
    </location>
</feature>
<evidence type="ECO:0000259" key="13">
    <source>
        <dbReference type="PROSITE" id="PS50990"/>
    </source>
</evidence>
<evidence type="ECO:0000259" key="11">
    <source>
        <dbReference type="PROSITE" id="PS50893"/>
    </source>
</evidence>
<feature type="transmembrane region" description="Helical" evidence="10">
    <location>
        <begin position="206"/>
        <end position="226"/>
    </location>
</feature>
<evidence type="ECO:0000256" key="1">
    <source>
        <dbReference type="ARBA" id="ARBA00004651"/>
    </source>
</evidence>
<keyword evidence="3" id="KW-1003">Cell membrane</keyword>
<dbReference type="InterPro" id="IPR003439">
    <property type="entry name" value="ABC_transporter-like_ATP-bd"/>
</dbReference>
<feature type="transmembrane region" description="Helical" evidence="10">
    <location>
        <begin position="172"/>
        <end position="194"/>
    </location>
</feature>
<dbReference type="SMART" id="SM00382">
    <property type="entry name" value="AAA"/>
    <property type="match status" value="1"/>
</dbReference>
<feature type="domain" description="ABC transmembrane type-1" evidence="12">
    <location>
        <begin position="172"/>
        <end position="450"/>
    </location>
</feature>
<keyword evidence="9 10" id="KW-0472">Membrane</keyword>
<protein>
    <submittedName>
        <fullName evidence="14">Type I secretion system permease/ATPase</fullName>
    </submittedName>
</protein>
<feature type="transmembrane region" description="Helical" evidence="10">
    <location>
        <begin position="306"/>
        <end position="324"/>
    </location>
</feature>
<dbReference type="EMBL" id="CP035108">
    <property type="protein sequence ID" value="QAR33330.1"/>
    <property type="molecule type" value="Genomic_DNA"/>
</dbReference>
<evidence type="ECO:0000256" key="2">
    <source>
        <dbReference type="ARBA" id="ARBA00022448"/>
    </source>
</evidence>
<proteinExistence type="predicted"/>
<dbReference type="PROSITE" id="PS50990">
    <property type="entry name" value="PEPTIDASE_C39"/>
    <property type="match status" value="1"/>
</dbReference>
<dbReference type="Gene3D" id="3.90.70.10">
    <property type="entry name" value="Cysteine proteinases"/>
    <property type="match status" value="1"/>
</dbReference>
<keyword evidence="4 10" id="KW-0812">Transmembrane</keyword>
<gene>
    <name evidence="14" type="ORF">EP073_07925</name>
</gene>
<dbReference type="GO" id="GO:0015421">
    <property type="term" value="F:ABC-type oligopeptide transporter activity"/>
    <property type="evidence" value="ECO:0007669"/>
    <property type="project" value="TreeGrafter"/>
</dbReference>
<dbReference type="GO" id="GO:0005886">
    <property type="term" value="C:plasma membrane"/>
    <property type="evidence" value="ECO:0007669"/>
    <property type="project" value="UniProtKB-SubCell"/>
</dbReference>
<keyword evidence="8 10" id="KW-1133">Transmembrane helix</keyword>
<evidence type="ECO:0000256" key="6">
    <source>
        <dbReference type="ARBA" id="ARBA00022801"/>
    </source>
</evidence>
<keyword evidence="7" id="KW-0067">ATP-binding</keyword>
<dbReference type="InterPro" id="IPR003593">
    <property type="entry name" value="AAA+_ATPase"/>
</dbReference>
<keyword evidence="5" id="KW-0547">Nucleotide-binding</keyword>
<dbReference type="InterPro" id="IPR017750">
    <property type="entry name" value="ATPase_T1SS"/>
</dbReference>
<evidence type="ECO:0000256" key="7">
    <source>
        <dbReference type="ARBA" id="ARBA00022840"/>
    </source>
</evidence>
<dbReference type="FunFam" id="3.40.50.300:FF:000299">
    <property type="entry name" value="ABC transporter ATP-binding protein/permease"/>
    <property type="match status" value="1"/>
</dbReference>
<dbReference type="Gene3D" id="1.20.1560.10">
    <property type="entry name" value="ABC transporter type 1, transmembrane domain"/>
    <property type="match status" value="1"/>
</dbReference>
<evidence type="ECO:0000313" key="15">
    <source>
        <dbReference type="Proteomes" id="UP000287502"/>
    </source>
</evidence>
<dbReference type="GO" id="GO:0006508">
    <property type="term" value="P:proteolysis"/>
    <property type="evidence" value="ECO:0007669"/>
    <property type="project" value="InterPro"/>
</dbReference>
<feature type="domain" description="ABC transporter" evidence="11">
    <location>
        <begin position="484"/>
        <end position="715"/>
    </location>
</feature>
<dbReference type="InterPro" id="IPR011527">
    <property type="entry name" value="ABC1_TM_dom"/>
</dbReference>